<dbReference type="GO" id="GO:0016977">
    <property type="term" value="F:chitosanase activity"/>
    <property type="evidence" value="ECO:0007669"/>
    <property type="project" value="InterPro"/>
</dbReference>
<evidence type="ECO:0000256" key="5">
    <source>
        <dbReference type="ARBA" id="ARBA00023277"/>
    </source>
</evidence>
<keyword evidence="5" id="KW-0119">Carbohydrate metabolism</keyword>
<feature type="chain" id="PRO_5044332695" evidence="8">
    <location>
        <begin position="30"/>
        <end position="228"/>
    </location>
</feature>
<evidence type="ECO:0000256" key="1">
    <source>
        <dbReference type="ARBA" id="ARBA00004613"/>
    </source>
</evidence>
<keyword evidence="6" id="KW-0326">Glycosidase</keyword>
<dbReference type="InterPro" id="IPR009939">
    <property type="entry name" value="Chitosanase_fungal"/>
</dbReference>
<evidence type="ECO:0000313" key="9">
    <source>
        <dbReference type="EMBL" id="XDQ48762.1"/>
    </source>
</evidence>
<dbReference type="PANTHER" id="PTHR42061:SF6">
    <property type="entry name" value="ENDO-CHITOSANASE"/>
    <property type="match status" value="1"/>
</dbReference>
<dbReference type="PANTHER" id="PTHR42061">
    <property type="entry name" value="ENDO-CHITOSANASE"/>
    <property type="match status" value="1"/>
</dbReference>
<dbReference type="GO" id="GO:0005576">
    <property type="term" value="C:extracellular region"/>
    <property type="evidence" value="ECO:0007669"/>
    <property type="project" value="UniProtKB-SubCell"/>
</dbReference>
<proteinExistence type="predicted"/>
<evidence type="ECO:0000256" key="8">
    <source>
        <dbReference type="SAM" id="SignalP"/>
    </source>
</evidence>
<evidence type="ECO:0000256" key="4">
    <source>
        <dbReference type="ARBA" id="ARBA00022801"/>
    </source>
</evidence>
<dbReference type="Pfam" id="PF07335">
    <property type="entry name" value="Glyco_hydro_75"/>
    <property type="match status" value="1"/>
</dbReference>
<feature type="signal peptide" evidence="8">
    <location>
        <begin position="1"/>
        <end position="29"/>
    </location>
</feature>
<evidence type="ECO:0000256" key="3">
    <source>
        <dbReference type="ARBA" id="ARBA00022729"/>
    </source>
</evidence>
<evidence type="ECO:0000256" key="6">
    <source>
        <dbReference type="ARBA" id="ARBA00023295"/>
    </source>
</evidence>
<sequence>MRVQSLTLAAAGAALLAPATLPAPTVSFAAPGSRHRITATDLLARVRDCDQVSKGRYRSDADTAATVPVCGTSRAVFWKADLDIDCDGRPTAHCNRGADPSFSAATAYQQSNGRQLNAEKLPYVVVPAPSGRWNHWASGVRGGAVAAVIYKDRVQYAVVGDTGPRDIIGEASYATAKALGVDPDPLVGGVPSGVTYIVFKDSGVDPIEDRAEAEAEGERLAEEFVEGG</sequence>
<keyword evidence="7" id="KW-0624">Polysaccharide degradation</keyword>
<dbReference type="GO" id="GO:0000272">
    <property type="term" value="P:polysaccharide catabolic process"/>
    <property type="evidence" value="ECO:0007669"/>
    <property type="project" value="UniProtKB-KW"/>
</dbReference>
<dbReference type="AlphaFoldDB" id="A0AB39QYN1"/>
<keyword evidence="3 8" id="KW-0732">Signal</keyword>
<protein>
    <submittedName>
        <fullName evidence="9">Glycoside hydrolase family 75 protein</fullName>
    </submittedName>
</protein>
<comment type="subcellular location">
    <subcellularLocation>
        <location evidence="1">Secreted</location>
    </subcellularLocation>
</comment>
<evidence type="ECO:0000256" key="7">
    <source>
        <dbReference type="ARBA" id="ARBA00023326"/>
    </source>
</evidence>
<reference evidence="9" key="1">
    <citation type="submission" date="2024-07" db="EMBL/GenBank/DDBJ databases">
        <authorList>
            <person name="Yu S.T."/>
        </authorList>
    </citation>
    <scope>NUCLEOTIDE SEQUENCE</scope>
    <source>
        <strain evidence="9">R39</strain>
    </source>
</reference>
<gene>
    <name evidence="9" type="ORF">AB5J52_44495</name>
</gene>
<dbReference type="RefSeq" id="WP_369227482.1">
    <property type="nucleotide sequence ID" value="NZ_CP163441.1"/>
</dbReference>
<organism evidence="9">
    <name type="scientific">Streptomyces sp. R39</name>
    <dbReference type="NCBI Taxonomy" id="3238631"/>
    <lineage>
        <taxon>Bacteria</taxon>
        <taxon>Bacillati</taxon>
        <taxon>Actinomycetota</taxon>
        <taxon>Actinomycetes</taxon>
        <taxon>Kitasatosporales</taxon>
        <taxon>Streptomycetaceae</taxon>
        <taxon>Streptomyces</taxon>
    </lineage>
</organism>
<accession>A0AB39QYN1</accession>
<dbReference type="EMBL" id="CP163441">
    <property type="protein sequence ID" value="XDQ48762.1"/>
    <property type="molecule type" value="Genomic_DNA"/>
</dbReference>
<evidence type="ECO:0000256" key="2">
    <source>
        <dbReference type="ARBA" id="ARBA00022525"/>
    </source>
</evidence>
<keyword evidence="2" id="KW-0964">Secreted</keyword>
<keyword evidence="4 9" id="KW-0378">Hydrolase</keyword>
<name>A0AB39QYN1_9ACTN</name>